<gene>
    <name evidence="1" type="ORF">GMES_1820</name>
</gene>
<name>K6YJE3_9ALTE</name>
<dbReference type="AlphaFoldDB" id="K6YJE3"/>
<dbReference type="Proteomes" id="UP000006263">
    <property type="component" value="Unassembled WGS sequence"/>
</dbReference>
<protein>
    <submittedName>
        <fullName evidence="1">Uncharacterized protein</fullName>
    </submittedName>
</protein>
<sequence>MLITSNCTLKHCEYEESQDNNLKHILLGYLKHMQIRDGNTLTVCS</sequence>
<accession>K6YJE3</accession>
<reference evidence="1 2" key="1">
    <citation type="journal article" date="2017" name="Antonie Van Leeuwenhoek">
        <title>Rhizobium rhizosphaerae sp. nov., a novel species isolated from rice rhizosphere.</title>
        <authorList>
            <person name="Zhao J.J."/>
            <person name="Zhang J."/>
            <person name="Zhang R.J."/>
            <person name="Zhang C.W."/>
            <person name="Yin H.Q."/>
            <person name="Zhang X.X."/>
        </authorList>
    </citation>
    <scope>NUCLEOTIDE SEQUENCE [LARGE SCALE GENOMIC DNA]</scope>
    <source>
        <strain evidence="1 2">KMM 241</strain>
    </source>
</reference>
<organism evidence="1 2">
    <name type="scientific">Paraglaciecola mesophila KMM 241</name>
    <dbReference type="NCBI Taxonomy" id="1128912"/>
    <lineage>
        <taxon>Bacteria</taxon>
        <taxon>Pseudomonadati</taxon>
        <taxon>Pseudomonadota</taxon>
        <taxon>Gammaproteobacteria</taxon>
        <taxon>Alteromonadales</taxon>
        <taxon>Alteromonadaceae</taxon>
        <taxon>Paraglaciecola</taxon>
    </lineage>
</organism>
<comment type="caution">
    <text evidence="1">The sequence shown here is derived from an EMBL/GenBank/DDBJ whole genome shotgun (WGS) entry which is preliminary data.</text>
</comment>
<proteinExistence type="predicted"/>
<dbReference type="EMBL" id="BAEP01000037">
    <property type="protein sequence ID" value="GAC24116.1"/>
    <property type="molecule type" value="Genomic_DNA"/>
</dbReference>
<evidence type="ECO:0000313" key="2">
    <source>
        <dbReference type="Proteomes" id="UP000006263"/>
    </source>
</evidence>
<evidence type="ECO:0000313" key="1">
    <source>
        <dbReference type="EMBL" id="GAC24116.1"/>
    </source>
</evidence>